<dbReference type="Proteomes" id="UP000245489">
    <property type="component" value="Unassembled WGS sequence"/>
</dbReference>
<reference evidence="1 2" key="1">
    <citation type="submission" date="2018-05" db="EMBL/GenBank/DDBJ databases">
        <title>Genomic Encyclopedia of Archaeal and Bacterial Type Strains, Phase II (KMG-II): from individual species to whole genera.</title>
        <authorList>
            <person name="Goeker M."/>
        </authorList>
    </citation>
    <scope>NUCLEOTIDE SEQUENCE [LARGE SCALE GENOMIC DNA]</scope>
    <source>
        <strain evidence="1 2">DSM 22214</strain>
    </source>
</reference>
<keyword evidence="2" id="KW-1185">Reference proteome</keyword>
<comment type="caution">
    <text evidence="1">The sequence shown here is derived from an EMBL/GenBank/DDBJ whole genome shotgun (WGS) entry which is preliminary data.</text>
</comment>
<dbReference type="OrthoDB" id="9983971at2"/>
<name>A0A316DEY2_9BACT</name>
<protein>
    <submittedName>
        <fullName evidence="1">Uncharacterized protein</fullName>
    </submittedName>
</protein>
<gene>
    <name evidence="1" type="ORF">LV89_04913</name>
</gene>
<dbReference type="AlphaFoldDB" id="A0A316DEY2"/>
<evidence type="ECO:0000313" key="2">
    <source>
        <dbReference type="Proteomes" id="UP000245489"/>
    </source>
</evidence>
<evidence type="ECO:0000313" key="1">
    <source>
        <dbReference type="EMBL" id="PWK16138.1"/>
    </source>
</evidence>
<accession>A0A316DEY2</accession>
<dbReference type="EMBL" id="QGGO01000051">
    <property type="protein sequence ID" value="PWK16138.1"/>
    <property type="molecule type" value="Genomic_DNA"/>
</dbReference>
<proteinExistence type="predicted"/>
<organism evidence="1 2">
    <name type="scientific">Arcicella aurantiaca</name>
    <dbReference type="NCBI Taxonomy" id="591202"/>
    <lineage>
        <taxon>Bacteria</taxon>
        <taxon>Pseudomonadati</taxon>
        <taxon>Bacteroidota</taxon>
        <taxon>Cytophagia</taxon>
        <taxon>Cytophagales</taxon>
        <taxon>Flectobacillaceae</taxon>
        <taxon>Arcicella</taxon>
    </lineage>
</organism>
<dbReference type="RefSeq" id="WP_109745604.1">
    <property type="nucleotide sequence ID" value="NZ_QGGO01000051.1"/>
</dbReference>
<sequence length="83" mass="9314">MKNILRTFKSPKVLIVTLLVSVASVQESHAFVWFGAEEKSLGSQYAYNDVCVEIVEVNTYFFGIIVKSEIQQRPFRCNGGGPQ</sequence>